<keyword evidence="3 6" id="KW-0378">Hydrolase</keyword>
<keyword evidence="5 6" id="KW-0482">Metalloprotease</keyword>
<dbReference type="InterPro" id="IPR001915">
    <property type="entry name" value="Peptidase_M48"/>
</dbReference>
<comment type="similarity">
    <text evidence="6">Belongs to the peptidase M48 family.</text>
</comment>
<protein>
    <submittedName>
        <fullName evidence="9">Peptidase M48</fullName>
    </submittedName>
</protein>
<feature type="domain" description="Peptidase M48" evidence="8">
    <location>
        <begin position="127"/>
        <end position="202"/>
    </location>
</feature>
<comment type="caution">
    <text evidence="9">The sequence shown here is derived from an EMBL/GenBank/DDBJ whole genome shotgun (WGS) entry which is preliminary data.</text>
</comment>
<keyword evidence="1 6" id="KW-0645">Protease</keyword>
<evidence type="ECO:0000256" key="5">
    <source>
        <dbReference type="ARBA" id="ARBA00023049"/>
    </source>
</evidence>
<keyword evidence="2" id="KW-0479">Metal-binding</keyword>
<dbReference type="RefSeq" id="WP_108344970.1">
    <property type="nucleotide sequence ID" value="NZ_PYXZ01000005.1"/>
</dbReference>
<dbReference type="GO" id="GO:0004222">
    <property type="term" value="F:metalloendopeptidase activity"/>
    <property type="evidence" value="ECO:0007669"/>
    <property type="project" value="InterPro"/>
</dbReference>
<evidence type="ECO:0000256" key="7">
    <source>
        <dbReference type="SAM" id="Phobius"/>
    </source>
</evidence>
<dbReference type="GO" id="GO:0006508">
    <property type="term" value="P:proteolysis"/>
    <property type="evidence" value="ECO:0007669"/>
    <property type="project" value="UniProtKB-KW"/>
</dbReference>
<dbReference type="PANTHER" id="PTHR34978">
    <property type="entry name" value="POSSIBLE SENSOR-TRANSDUCER PROTEIN BLAR"/>
    <property type="match status" value="1"/>
</dbReference>
<dbReference type="EMBL" id="PYXZ01000005">
    <property type="protein sequence ID" value="PUA80778.1"/>
    <property type="molecule type" value="Genomic_DNA"/>
</dbReference>
<dbReference type="Gene3D" id="3.30.2010.10">
    <property type="entry name" value="Metalloproteases ('zincins'), catalytic domain"/>
    <property type="match status" value="1"/>
</dbReference>
<name>A0A2R7YWN1_9ACTN</name>
<sequence length="322" mass="33893">MTAPLVLALFVLATAWAAPRHLLVARWVQRAPTLGIVVWQAVTLTVLLSTLLIGLTLALPILPVGPQLTSVMGTGHLDVTDHYATPAGNGLAVLALVGVVALALRSTYFLMTALRRASRQRRMQLAGLQLVGAPHPAGFTVIDHDVPLVYCLPGRQRAVVVTRGALDALTPDELESVLAHERTHLRARHDLALALSAALARTAGRVSLFRTAHEQITTLIEMQADDAARGRDARRAMATALMTLGSTSRPADAGAASTESAAPRIRRLINAAPLTGARQRCAVALGAVALLAAPVGLALSPALEASTNDCCHVAEDGQLVRR</sequence>
<dbReference type="AlphaFoldDB" id="A0A2R7YWN1"/>
<evidence type="ECO:0000256" key="6">
    <source>
        <dbReference type="RuleBase" id="RU003983"/>
    </source>
</evidence>
<dbReference type="PANTHER" id="PTHR34978:SF3">
    <property type="entry name" value="SLR0241 PROTEIN"/>
    <property type="match status" value="1"/>
</dbReference>
<dbReference type="OrthoDB" id="9785340at2"/>
<comment type="cofactor">
    <cofactor evidence="6">
        <name>Zn(2+)</name>
        <dbReference type="ChEBI" id="CHEBI:29105"/>
    </cofactor>
    <text evidence="6">Binds 1 zinc ion per subunit.</text>
</comment>
<evidence type="ECO:0000256" key="3">
    <source>
        <dbReference type="ARBA" id="ARBA00022801"/>
    </source>
</evidence>
<dbReference type="Pfam" id="PF01435">
    <property type="entry name" value="Peptidase_M48"/>
    <property type="match status" value="1"/>
</dbReference>
<organism evidence="9 10">
    <name type="scientific">Nocardioides currus</name>
    <dbReference type="NCBI Taxonomy" id="2133958"/>
    <lineage>
        <taxon>Bacteria</taxon>
        <taxon>Bacillati</taxon>
        <taxon>Actinomycetota</taxon>
        <taxon>Actinomycetes</taxon>
        <taxon>Propionibacteriales</taxon>
        <taxon>Nocardioidaceae</taxon>
        <taxon>Nocardioides</taxon>
    </lineage>
</organism>
<dbReference type="Proteomes" id="UP000244867">
    <property type="component" value="Unassembled WGS sequence"/>
</dbReference>
<dbReference type="CDD" id="cd07326">
    <property type="entry name" value="M56_BlaR1_MecR1_like"/>
    <property type="match status" value="1"/>
</dbReference>
<evidence type="ECO:0000256" key="4">
    <source>
        <dbReference type="ARBA" id="ARBA00022833"/>
    </source>
</evidence>
<gene>
    <name evidence="9" type="ORF">C7S10_13660</name>
</gene>
<proteinExistence type="inferred from homology"/>
<evidence type="ECO:0000259" key="8">
    <source>
        <dbReference type="Pfam" id="PF01435"/>
    </source>
</evidence>
<keyword evidence="7" id="KW-1133">Transmembrane helix</keyword>
<keyword evidence="4 6" id="KW-0862">Zinc</keyword>
<evidence type="ECO:0000313" key="10">
    <source>
        <dbReference type="Proteomes" id="UP000244867"/>
    </source>
</evidence>
<evidence type="ECO:0000256" key="1">
    <source>
        <dbReference type="ARBA" id="ARBA00022670"/>
    </source>
</evidence>
<dbReference type="GO" id="GO:0046872">
    <property type="term" value="F:metal ion binding"/>
    <property type="evidence" value="ECO:0007669"/>
    <property type="project" value="UniProtKB-KW"/>
</dbReference>
<evidence type="ECO:0000313" key="9">
    <source>
        <dbReference type="EMBL" id="PUA80778.1"/>
    </source>
</evidence>
<feature type="transmembrane region" description="Helical" evidence="7">
    <location>
        <begin position="41"/>
        <end position="62"/>
    </location>
</feature>
<evidence type="ECO:0000256" key="2">
    <source>
        <dbReference type="ARBA" id="ARBA00022723"/>
    </source>
</evidence>
<keyword evidence="7" id="KW-0472">Membrane</keyword>
<accession>A0A2R7YWN1</accession>
<keyword evidence="10" id="KW-1185">Reference proteome</keyword>
<reference evidence="9 10" key="1">
    <citation type="submission" date="2018-03" db="EMBL/GenBank/DDBJ databases">
        <authorList>
            <person name="Keele B.F."/>
        </authorList>
    </citation>
    <scope>NUCLEOTIDE SEQUENCE [LARGE SCALE GENOMIC DNA]</scope>
    <source>
        <strain evidence="9 10">IB-3</strain>
    </source>
</reference>
<feature type="transmembrane region" description="Helical" evidence="7">
    <location>
        <begin position="91"/>
        <end position="111"/>
    </location>
</feature>
<dbReference type="InterPro" id="IPR052173">
    <property type="entry name" value="Beta-lactam_resp_regulator"/>
</dbReference>
<keyword evidence="7" id="KW-0812">Transmembrane</keyword>